<feature type="transmembrane region" description="Helical" evidence="1">
    <location>
        <begin position="107"/>
        <end position="130"/>
    </location>
</feature>
<name>A0A934K8L9_9BACT</name>
<feature type="transmembrane region" description="Helical" evidence="1">
    <location>
        <begin position="42"/>
        <end position="65"/>
    </location>
</feature>
<reference evidence="2 3" key="1">
    <citation type="submission" date="2020-10" db="EMBL/GenBank/DDBJ databases">
        <title>Ca. Dormibacterota MAGs.</title>
        <authorList>
            <person name="Montgomery K."/>
        </authorList>
    </citation>
    <scope>NUCLEOTIDE SEQUENCE [LARGE SCALE GENOMIC DNA]</scope>
    <source>
        <strain evidence="2">SC8811_S16_3</strain>
    </source>
</reference>
<evidence type="ECO:0000313" key="3">
    <source>
        <dbReference type="Proteomes" id="UP000620075"/>
    </source>
</evidence>
<protein>
    <recommendedName>
        <fullName evidence="4">Arginine/ornithine antiporter ArcD</fullName>
    </recommendedName>
</protein>
<evidence type="ECO:0008006" key="4">
    <source>
        <dbReference type="Google" id="ProtNLM"/>
    </source>
</evidence>
<proteinExistence type="predicted"/>
<feature type="transmembrane region" description="Helical" evidence="1">
    <location>
        <begin position="77"/>
        <end position="95"/>
    </location>
</feature>
<feature type="transmembrane region" description="Helical" evidence="1">
    <location>
        <begin position="150"/>
        <end position="175"/>
    </location>
</feature>
<accession>A0A934K8L9</accession>
<dbReference type="Proteomes" id="UP000620075">
    <property type="component" value="Unassembled WGS sequence"/>
</dbReference>
<sequence length="209" mass="21903">MSWGEAWPWLALIGLGAYHGVNPGMGWLFAVGRGLQESSRRAVLGSLVPIAVGHEMSIVLVLLAIGLTQQLVPPHTVRLLAALALVGVGLWTLARPRAHPRGFGMRVGILGLVAWSFLMSSAHGAGLMLAPVLLGLPVGDHFSNPSQLGLTAALAATVHVAAMVAVMGVLSVVVYEKLGLGFLRRGWLNLDLAWTTVLLLSGAITLFSA</sequence>
<evidence type="ECO:0000256" key="1">
    <source>
        <dbReference type="SAM" id="Phobius"/>
    </source>
</evidence>
<dbReference type="AlphaFoldDB" id="A0A934K8L9"/>
<keyword evidence="1" id="KW-1133">Transmembrane helix</keyword>
<evidence type="ECO:0000313" key="2">
    <source>
        <dbReference type="EMBL" id="MBJ7603776.1"/>
    </source>
</evidence>
<gene>
    <name evidence="2" type="ORF">JF888_11375</name>
</gene>
<feature type="transmembrane region" description="Helical" evidence="1">
    <location>
        <begin position="187"/>
        <end position="207"/>
    </location>
</feature>
<dbReference type="EMBL" id="JAEKNQ010000040">
    <property type="protein sequence ID" value="MBJ7603776.1"/>
    <property type="molecule type" value="Genomic_DNA"/>
</dbReference>
<keyword evidence="1" id="KW-0812">Transmembrane</keyword>
<dbReference type="RefSeq" id="WP_338180335.1">
    <property type="nucleotide sequence ID" value="NZ_JAEKNQ010000040.1"/>
</dbReference>
<keyword evidence="1" id="KW-0472">Membrane</keyword>
<comment type="caution">
    <text evidence="2">The sequence shown here is derived from an EMBL/GenBank/DDBJ whole genome shotgun (WGS) entry which is preliminary data.</text>
</comment>
<feature type="transmembrane region" description="Helical" evidence="1">
    <location>
        <begin position="6"/>
        <end position="30"/>
    </location>
</feature>
<organism evidence="2 3">
    <name type="scientific">Candidatus Dormiibacter inghamiae</name>
    <dbReference type="NCBI Taxonomy" id="3127013"/>
    <lineage>
        <taxon>Bacteria</taxon>
        <taxon>Bacillati</taxon>
        <taxon>Candidatus Dormiibacterota</taxon>
        <taxon>Candidatus Dormibacteria</taxon>
        <taxon>Candidatus Dormibacterales</taxon>
        <taxon>Candidatus Dormibacteraceae</taxon>
        <taxon>Candidatus Dormiibacter</taxon>
    </lineage>
</organism>